<protein>
    <submittedName>
        <fullName evidence="7">Rhomboid family intramembrane serine protease</fullName>
    </submittedName>
</protein>
<evidence type="ECO:0000256" key="3">
    <source>
        <dbReference type="ARBA" id="ARBA00022989"/>
    </source>
</evidence>
<evidence type="ECO:0000256" key="5">
    <source>
        <dbReference type="SAM" id="Phobius"/>
    </source>
</evidence>
<dbReference type="InterPro" id="IPR022764">
    <property type="entry name" value="Peptidase_S54_rhomboid_dom"/>
</dbReference>
<dbReference type="InterPro" id="IPR035952">
    <property type="entry name" value="Rhomboid-like_sf"/>
</dbReference>
<dbReference type="SUPFAM" id="SSF144091">
    <property type="entry name" value="Rhomboid-like"/>
    <property type="match status" value="1"/>
</dbReference>
<feature type="transmembrane region" description="Helical" evidence="5">
    <location>
        <begin position="73"/>
        <end position="92"/>
    </location>
</feature>
<evidence type="ECO:0000256" key="1">
    <source>
        <dbReference type="ARBA" id="ARBA00004141"/>
    </source>
</evidence>
<comment type="subcellular location">
    <subcellularLocation>
        <location evidence="1">Membrane</location>
        <topology evidence="1">Multi-pass membrane protein</topology>
    </subcellularLocation>
</comment>
<dbReference type="GO" id="GO:0006508">
    <property type="term" value="P:proteolysis"/>
    <property type="evidence" value="ECO:0007669"/>
    <property type="project" value="UniProtKB-KW"/>
</dbReference>
<dbReference type="PANTHER" id="PTHR43066">
    <property type="entry name" value="RHOMBOID-RELATED PROTEIN"/>
    <property type="match status" value="1"/>
</dbReference>
<keyword evidence="4 5" id="KW-0472">Membrane</keyword>
<keyword evidence="7" id="KW-0378">Hydrolase</keyword>
<dbReference type="Pfam" id="PF01694">
    <property type="entry name" value="Rhomboid"/>
    <property type="match status" value="1"/>
</dbReference>
<feature type="transmembrane region" description="Helical" evidence="5">
    <location>
        <begin position="24"/>
        <end position="53"/>
    </location>
</feature>
<name>A0ABR8W5U9_9MICO</name>
<keyword evidence="3 5" id="KW-1133">Transmembrane helix</keyword>
<keyword evidence="2 5" id="KW-0812">Transmembrane</keyword>
<evidence type="ECO:0000313" key="7">
    <source>
        <dbReference type="EMBL" id="MBD8012393.1"/>
    </source>
</evidence>
<dbReference type="GO" id="GO:0008233">
    <property type="term" value="F:peptidase activity"/>
    <property type="evidence" value="ECO:0007669"/>
    <property type="project" value="UniProtKB-KW"/>
</dbReference>
<dbReference type="Gene3D" id="1.20.1540.10">
    <property type="entry name" value="Rhomboid-like"/>
    <property type="match status" value="1"/>
</dbReference>
<accession>A0ABR8W5U9</accession>
<feature type="transmembrane region" description="Helical" evidence="5">
    <location>
        <begin position="152"/>
        <end position="174"/>
    </location>
</feature>
<sequence length="212" mass="21571">MPCEDRPVTAPAASVPRSSSAGRFLAPVALLALMWAIQLLDAVLPGSFTGWGLRSWDPASLPGLVLGPLLHAGWAHLISNSLPLLVLGCLVAVEGAKRFWAVTGIIAVVGGAGTWLLNAPGTLTVGASVLVFGYFGYTVLRVFAPGRVSHRIAYAAIAVIVIVLYGTTVLTGIFGAGAGVSWQAHLFGAIGGGIAALAARRPARGALARGGS</sequence>
<dbReference type="Proteomes" id="UP000611521">
    <property type="component" value="Unassembled WGS sequence"/>
</dbReference>
<reference evidence="7 8" key="1">
    <citation type="submission" date="2020-08" db="EMBL/GenBank/DDBJ databases">
        <title>A Genomic Blueprint of the Chicken Gut Microbiome.</title>
        <authorList>
            <person name="Gilroy R."/>
            <person name="Ravi A."/>
            <person name="Getino M."/>
            <person name="Pursley I."/>
            <person name="Horton D.L."/>
            <person name="Alikhan N.-F."/>
            <person name="Baker D."/>
            <person name="Gharbi K."/>
            <person name="Hall N."/>
            <person name="Watson M."/>
            <person name="Adriaenssens E.M."/>
            <person name="Foster-Nyarko E."/>
            <person name="Jarju S."/>
            <person name="Secka A."/>
            <person name="Antonio M."/>
            <person name="Oren A."/>
            <person name="Chaudhuri R."/>
            <person name="La Ragione R.M."/>
            <person name="Hildebrand F."/>
            <person name="Pallen M.J."/>
        </authorList>
    </citation>
    <scope>NUCLEOTIDE SEQUENCE [LARGE SCALE GENOMIC DNA]</scope>
    <source>
        <strain evidence="7 8">Re1</strain>
    </source>
</reference>
<evidence type="ECO:0000313" key="8">
    <source>
        <dbReference type="Proteomes" id="UP000611521"/>
    </source>
</evidence>
<keyword evidence="8" id="KW-1185">Reference proteome</keyword>
<dbReference type="EMBL" id="JACSPX010000001">
    <property type="protein sequence ID" value="MBD8012393.1"/>
    <property type="molecule type" value="Genomic_DNA"/>
</dbReference>
<proteinExistence type="predicted"/>
<keyword evidence="7" id="KW-0645">Protease</keyword>
<feature type="transmembrane region" description="Helical" evidence="5">
    <location>
        <begin position="99"/>
        <end position="117"/>
    </location>
</feature>
<comment type="caution">
    <text evidence="7">The sequence shown here is derived from an EMBL/GenBank/DDBJ whole genome shotgun (WGS) entry which is preliminary data.</text>
</comment>
<feature type="domain" description="Peptidase S54 rhomboid" evidence="6">
    <location>
        <begin position="64"/>
        <end position="198"/>
    </location>
</feature>
<gene>
    <name evidence="7" type="ORF">H9633_08775</name>
</gene>
<feature type="transmembrane region" description="Helical" evidence="5">
    <location>
        <begin position="180"/>
        <end position="199"/>
    </location>
</feature>
<evidence type="ECO:0000256" key="2">
    <source>
        <dbReference type="ARBA" id="ARBA00022692"/>
    </source>
</evidence>
<evidence type="ECO:0000259" key="6">
    <source>
        <dbReference type="Pfam" id="PF01694"/>
    </source>
</evidence>
<evidence type="ECO:0000256" key="4">
    <source>
        <dbReference type="ARBA" id="ARBA00023136"/>
    </source>
</evidence>
<organism evidence="7 8">
    <name type="scientific">Microbacterium commune</name>
    <dbReference type="NCBI Taxonomy" id="2762219"/>
    <lineage>
        <taxon>Bacteria</taxon>
        <taxon>Bacillati</taxon>
        <taxon>Actinomycetota</taxon>
        <taxon>Actinomycetes</taxon>
        <taxon>Micrococcales</taxon>
        <taxon>Microbacteriaceae</taxon>
        <taxon>Microbacterium</taxon>
    </lineage>
</organism>
<feature type="transmembrane region" description="Helical" evidence="5">
    <location>
        <begin position="123"/>
        <end position="140"/>
    </location>
</feature>